<gene>
    <name evidence="2" type="ORF">GUITHDRAFT_142798</name>
</gene>
<feature type="region of interest" description="Disordered" evidence="1">
    <location>
        <begin position="185"/>
        <end position="213"/>
    </location>
</feature>
<dbReference type="PaxDb" id="55529-EKX40290"/>
<reference evidence="2 4" key="1">
    <citation type="journal article" date="2012" name="Nature">
        <title>Algal genomes reveal evolutionary mosaicism and the fate of nucleomorphs.</title>
        <authorList>
            <consortium name="DOE Joint Genome Institute"/>
            <person name="Curtis B.A."/>
            <person name="Tanifuji G."/>
            <person name="Burki F."/>
            <person name="Gruber A."/>
            <person name="Irimia M."/>
            <person name="Maruyama S."/>
            <person name="Arias M.C."/>
            <person name="Ball S.G."/>
            <person name="Gile G.H."/>
            <person name="Hirakawa Y."/>
            <person name="Hopkins J.F."/>
            <person name="Kuo A."/>
            <person name="Rensing S.A."/>
            <person name="Schmutz J."/>
            <person name="Symeonidi A."/>
            <person name="Elias M."/>
            <person name="Eveleigh R.J."/>
            <person name="Herman E.K."/>
            <person name="Klute M.J."/>
            <person name="Nakayama T."/>
            <person name="Obornik M."/>
            <person name="Reyes-Prieto A."/>
            <person name="Armbrust E.V."/>
            <person name="Aves S.J."/>
            <person name="Beiko R.G."/>
            <person name="Coutinho P."/>
            <person name="Dacks J.B."/>
            <person name="Durnford D.G."/>
            <person name="Fast N.M."/>
            <person name="Green B.R."/>
            <person name="Grisdale C.J."/>
            <person name="Hempel F."/>
            <person name="Henrissat B."/>
            <person name="Hoppner M.P."/>
            <person name="Ishida K."/>
            <person name="Kim E."/>
            <person name="Koreny L."/>
            <person name="Kroth P.G."/>
            <person name="Liu Y."/>
            <person name="Malik S.B."/>
            <person name="Maier U.G."/>
            <person name="McRose D."/>
            <person name="Mock T."/>
            <person name="Neilson J.A."/>
            <person name="Onodera N.T."/>
            <person name="Poole A.M."/>
            <person name="Pritham E.J."/>
            <person name="Richards T.A."/>
            <person name="Rocap G."/>
            <person name="Roy S.W."/>
            <person name="Sarai C."/>
            <person name="Schaack S."/>
            <person name="Shirato S."/>
            <person name="Slamovits C.H."/>
            <person name="Spencer D.F."/>
            <person name="Suzuki S."/>
            <person name="Worden A.Z."/>
            <person name="Zauner S."/>
            <person name="Barry K."/>
            <person name="Bell C."/>
            <person name="Bharti A.K."/>
            <person name="Crow J.A."/>
            <person name="Grimwood J."/>
            <person name="Kramer R."/>
            <person name="Lindquist E."/>
            <person name="Lucas S."/>
            <person name="Salamov A."/>
            <person name="McFadden G.I."/>
            <person name="Lane C.E."/>
            <person name="Keeling P.J."/>
            <person name="Gray M.W."/>
            <person name="Grigoriev I.V."/>
            <person name="Archibald J.M."/>
        </authorList>
    </citation>
    <scope>NUCLEOTIDE SEQUENCE</scope>
    <source>
        <strain evidence="2 4">CCMP2712</strain>
    </source>
</reference>
<feature type="compositionally biased region" description="Basic residues" evidence="1">
    <location>
        <begin position="190"/>
        <end position="202"/>
    </location>
</feature>
<name>L1IWT6_GUITC</name>
<dbReference type="Proteomes" id="UP000011087">
    <property type="component" value="Unassembled WGS sequence"/>
</dbReference>
<reference evidence="3" key="3">
    <citation type="submission" date="2015-06" db="UniProtKB">
        <authorList>
            <consortium name="EnsemblProtists"/>
        </authorList>
    </citation>
    <scope>IDENTIFICATION</scope>
</reference>
<organism evidence="2">
    <name type="scientific">Guillardia theta (strain CCMP2712)</name>
    <name type="common">Cryptophyte</name>
    <dbReference type="NCBI Taxonomy" id="905079"/>
    <lineage>
        <taxon>Eukaryota</taxon>
        <taxon>Cryptophyceae</taxon>
        <taxon>Pyrenomonadales</taxon>
        <taxon>Geminigeraceae</taxon>
        <taxon>Guillardia</taxon>
    </lineage>
</organism>
<dbReference type="GeneID" id="17297046"/>
<dbReference type="AlphaFoldDB" id="L1IWT6"/>
<evidence type="ECO:0000313" key="4">
    <source>
        <dbReference type="Proteomes" id="UP000011087"/>
    </source>
</evidence>
<dbReference type="HOGENOM" id="CLU_1296528_0_0_1"/>
<evidence type="ECO:0000256" key="1">
    <source>
        <dbReference type="SAM" id="MobiDB-lite"/>
    </source>
</evidence>
<reference evidence="4" key="2">
    <citation type="submission" date="2012-11" db="EMBL/GenBank/DDBJ databases">
        <authorList>
            <person name="Kuo A."/>
            <person name="Curtis B.A."/>
            <person name="Tanifuji G."/>
            <person name="Burki F."/>
            <person name="Gruber A."/>
            <person name="Irimia M."/>
            <person name="Maruyama S."/>
            <person name="Arias M.C."/>
            <person name="Ball S.G."/>
            <person name="Gile G.H."/>
            <person name="Hirakawa Y."/>
            <person name="Hopkins J.F."/>
            <person name="Rensing S.A."/>
            <person name="Schmutz J."/>
            <person name="Symeonidi A."/>
            <person name="Elias M."/>
            <person name="Eveleigh R.J."/>
            <person name="Herman E.K."/>
            <person name="Klute M.J."/>
            <person name="Nakayama T."/>
            <person name="Obornik M."/>
            <person name="Reyes-Prieto A."/>
            <person name="Armbrust E.V."/>
            <person name="Aves S.J."/>
            <person name="Beiko R.G."/>
            <person name="Coutinho P."/>
            <person name="Dacks J.B."/>
            <person name="Durnford D.G."/>
            <person name="Fast N.M."/>
            <person name="Green B.R."/>
            <person name="Grisdale C."/>
            <person name="Hempe F."/>
            <person name="Henrissat B."/>
            <person name="Hoppner M.P."/>
            <person name="Ishida K.-I."/>
            <person name="Kim E."/>
            <person name="Koreny L."/>
            <person name="Kroth P.G."/>
            <person name="Liu Y."/>
            <person name="Malik S.-B."/>
            <person name="Maier U.G."/>
            <person name="McRose D."/>
            <person name="Mock T."/>
            <person name="Neilson J.A."/>
            <person name="Onodera N.T."/>
            <person name="Poole A.M."/>
            <person name="Pritham E.J."/>
            <person name="Richards T.A."/>
            <person name="Rocap G."/>
            <person name="Roy S.W."/>
            <person name="Sarai C."/>
            <person name="Schaack S."/>
            <person name="Shirato S."/>
            <person name="Slamovits C.H."/>
            <person name="Spencer D.F."/>
            <person name="Suzuki S."/>
            <person name="Worden A.Z."/>
            <person name="Zauner S."/>
            <person name="Barry K."/>
            <person name="Bell C."/>
            <person name="Bharti A.K."/>
            <person name="Crow J.A."/>
            <person name="Grimwood J."/>
            <person name="Kramer R."/>
            <person name="Lindquist E."/>
            <person name="Lucas S."/>
            <person name="Salamov A."/>
            <person name="McFadden G.I."/>
            <person name="Lane C.E."/>
            <person name="Keeling P.J."/>
            <person name="Gray M.W."/>
            <person name="Grigoriev I.V."/>
            <person name="Archibald J.M."/>
        </authorList>
    </citation>
    <scope>NUCLEOTIDE SEQUENCE</scope>
    <source>
        <strain evidence="4">CCMP2712</strain>
    </source>
</reference>
<dbReference type="EMBL" id="JH993032">
    <property type="protein sequence ID" value="EKX40290.1"/>
    <property type="molecule type" value="Genomic_DNA"/>
</dbReference>
<dbReference type="RefSeq" id="XP_005827270.1">
    <property type="nucleotide sequence ID" value="XM_005827213.1"/>
</dbReference>
<dbReference type="EnsemblProtists" id="EKX40290">
    <property type="protein sequence ID" value="EKX40290"/>
    <property type="gene ID" value="GUITHDRAFT_142798"/>
</dbReference>
<keyword evidence="4" id="KW-1185">Reference proteome</keyword>
<evidence type="ECO:0000313" key="3">
    <source>
        <dbReference type="EnsemblProtists" id="EKX40290"/>
    </source>
</evidence>
<protein>
    <submittedName>
        <fullName evidence="2 3">Uncharacterized protein</fullName>
    </submittedName>
</protein>
<accession>L1IWT6</accession>
<evidence type="ECO:0000313" key="2">
    <source>
        <dbReference type="EMBL" id="EKX40290.1"/>
    </source>
</evidence>
<proteinExistence type="predicted"/>
<dbReference type="KEGG" id="gtt:GUITHDRAFT_142798"/>
<sequence>MEVPRREEEVDGFSGAPVESCGYSSDDYKFMVQTILQSTGDLLQARFIPTWKQFYPDVPLDYKSWGFAKLGEYFESISDVVESYRIPDQTGSYLRLRSSGEVTTNGHVETGAMTSGLMAGALTGVIANRTGVDPSAVEAFIKQPKLQFTIDCLVKEFQNFQLGECSGYPHYTLMLWSENQEGAMNGAKRGAAKNAKRPKNAGRRGGSQLYSAE</sequence>